<dbReference type="Proteomes" id="UP000319255">
    <property type="component" value="Unassembled WGS sequence"/>
</dbReference>
<organism evidence="1 2">
    <name type="scientific">Amaricoccus solimangrovi</name>
    <dbReference type="NCBI Taxonomy" id="2589815"/>
    <lineage>
        <taxon>Bacteria</taxon>
        <taxon>Pseudomonadati</taxon>
        <taxon>Pseudomonadota</taxon>
        <taxon>Alphaproteobacteria</taxon>
        <taxon>Rhodobacterales</taxon>
        <taxon>Paracoccaceae</taxon>
        <taxon>Amaricoccus</taxon>
    </lineage>
</organism>
<dbReference type="OrthoDB" id="6106484at2"/>
<proteinExistence type="predicted"/>
<dbReference type="EMBL" id="VFRP01000002">
    <property type="protein sequence ID" value="TPE53077.1"/>
    <property type="molecule type" value="Genomic_DNA"/>
</dbReference>
<dbReference type="InterPro" id="IPR011051">
    <property type="entry name" value="RmlC_Cupin_sf"/>
</dbReference>
<evidence type="ECO:0000313" key="1">
    <source>
        <dbReference type="EMBL" id="TPE53077.1"/>
    </source>
</evidence>
<dbReference type="SUPFAM" id="SSF51182">
    <property type="entry name" value="RmlC-like cupins"/>
    <property type="match status" value="1"/>
</dbReference>
<protein>
    <recommendedName>
        <fullName evidence="3">Cupin</fullName>
    </recommendedName>
</protein>
<accession>A0A501WZC0</accession>
<evidence type="ECO:0000313" key="2">
    <source>
        <dbReference type="Proteomes" id="UP000319255"/>
    </source>
</evidence>
<dbReference type="RefSeq" id="WP_140452698.1">
    <property type="nucleotide sequence ID" value="NZ_VFRP01000002.1"/>
</dbReference>
<dbReference type="AlphaFoldDB" id="A0A501WZC0"/>
<reference evidence="1 2" key="1">
    <citation type="submission" date="2019-06" db="EMBL/GenBank/DDBJ databases">
        <title>A novel bacterium of genus Amaricoccus, isolated from marine sediment.</title>
        <authorList>
            <person name="Huang H."/>
            <person name="Mo K."/>
            <person name="Hu Y."/>
        </authorList>
    </citation>
    <scope>NUCLEOTIDE SEQUENCE [LARGE SCALE GENOMIC DNA]</scope>
    <source>
        <strain evidence="1 2">HB172011</strain>
    </source>
</reference>
<name>A0A501WZC0_9RHOB</name>
<comment type="caution">
    <text evidence="1">The sequence shown here is derived from an EMBL/GenBank/DDBJ whole genome shotgun (WGS) entry which is preliminary data.</text>
</comment>
<gene>
    <name evidence="1" type="ORF">FJM51_03370</name>
</gene>
<evidence type="ECO:0008006" key="3">
    <source>
        <dbReference type="Google" id="ProtNLM"/>
    </source>
</evidence>
<keyword evidence="2" id="KW-1185">Reference proteome</keyword>
<sequence length="147" mass="16138">MNDLATLAADLDAAEAALLEMPQVEIPTTHDFPPGLYLREITMPAGALVIGHAHRGPTLNIMLKGRIAVVDGDGVRREIAAPFRFVSPPGRKIALVLEETVWMNILPNPDDETDVEVLEDRYTDRTDAWLSQRERAELALLTAEGAD</sequence>